<gene>
    <name evidence="1" type="ORF">PUN28_003628</name>
</gene>
<protein>
    <submittedName>
        <fullName evidence="1">Uncharacterized protein</fullName>
    </submittedName>
</protein>
<organism evidence="1 2">
    <name type="scientific">Cardiocondyla obscurior</name>
    <dbReference type="NCBI Taxonomy" id="286306"/>
    <lineage>
        <taxon>Eukaryota</taxon>
        <taxon>Metazoa</taxon>
        <taxon>Ecdysozoa</taxon>
        <taxon>Arthropoda</taxon>
        <taxon>Hexapoda</taxon>
        <taxon>Insecta</taxon>
        <taxon>Pterygota</taxon>
        <taxon>Neoptera</taxon>
        <taxon>Endopterygota</taxon>
        <taxon>Hymenoptera</taxon>
        <taxon>Apocrita</taxon>
        <taxon>Aculeata</taxon>
        <taxon>Formicoidea</taxon>
        <taxon>Formicidae</taxon>
        <taxon>Myrmicinae</taxon>
        <taxon>Cardiocondyla</taxon>
    </lineage>
</organism>
<keyword evidence="2" id="KW-1185">Reference proteome</keyword>
<reference evidence="1 2" key="1">
    <citation type="submission" date="2023-03" db="EMBL/GenBank/DDBJ databases">
        <title>High recombination rates correlate with genetic variation in Cardiocondyla obscurior ants.</title>
        <authorList>
            <person name="Errbii M."/>
        </authorList>
    </citation>
    <scope>NUCLEOTIDE SEQUENCE [LARGE SCALE GENOMIC DNA]</scope>
    <source>
        <strain evidence="1">Alpha-2009</strain>
        <tissue evidence="1">Whole body</tissue>
    </source>
</reference>
<name>A0AAW2GN92_9HYME</name>
<evidence type="ECO:0000313" key="2">
    <source>
        <dbReference type="Proteomes" id="UP001430953"/>
    </source>
</evidence>
<evidence type="ECO:0000313" key="1">
    <source>
        <dbReference type="EMBL" id="KAL0128459.1"/>
    </source>
</evidence>
<dbReference type="Proteomes" id="UP001430953">
    <property type="component" value="Unassembled WGS sequence"/>
</dbReference>
<dbReference type="AlphaFoldDB" id="A0AAW2GN92"/>
<proteinExistence type="predicted"/>
<sequence>MAQEKKTGMRRSFIHLPTRSHWYGLLDTRKCMAIKWWTSFETKELLAINRKNSRIEINYLTEHGILKKCKLRESKNKDSIHILRRCFVLAVKK</sequence>
<dbReference type="EMBL" id="JADYXP020000003">
    <property type="protein sequence ID" value="KAL0128459.1"/>
    <property type="molecule type" value="Genomic_DNA"/>
</dbReference>
<comment type="caution">
    <text evidence="1">The sequence shown here is derived from an EMBL/GenBank/DDBJ whole genome shotgun (WGS) entry which is preliminary data.</text>
</comment>
<accession>A0AAW2GN92</accession>